<name>A0A1W1WQJ3_SULTA</name>
<evidence type="ECO:0000313" key="2">
    <source>
        <dbReference type="Proteomes" id="UP000192660"/>
    </source>
</evidence>
<organism evidence="1 2">
    <name type="scientific">Sulfobacillus thermosulfidooxidans (strain DSM 9293 / VKM B-1269 / AT-1)</name>
    <dbReference type="NCBI Taxonomy" id="929705"/>
    <lineage>
        <taxon>Bacteria</taxon>
        <taxon>Bacillati</taxon>
        <taxon>Bacillota</taxon>
        <taxon>Clostridia</taxon>
        <taxon>Eubacteriales</taxon>
        <taxon>Clostridiales Family XVII. Incertae Sedis</taxon>
        <taxon>Sulfobacillus</taxon>
    </lineage>
</organism>
<evidence type="ECO:0000313" key="1">
    <source>
        <dbReference type="EMBL" id="SMC07993.1"/>
    </source>
</evidence>
<dbReference type="OrthoDB" id="9980593at2"/>
<accession>A0A1W1WQJ3</accession>
<reference evidence="2" key="1">
    <citation type="submission" date="2017-04" db="EMBL/GenBank/DDBJ databases">
        <authorList>
            <person name="Varghese N."/>
            <person name="Submissions S."/>
        </authorList>
    </citation>
    <scope>NUCLEOTIDE SEQUENCE [LARGE SCALE GENOMIC DNA]</scope>
    <source>
        <strain evidence="2">DSM 9293</strain>
    </source>
</reference>
<dbReference type="EMBL" id="FWWY01000002">
    <property type="protein sequence ID" value="SMC07993.1"/>
    <property type="molecule type" value="Genomic_DNA"/>
</dbReference>
<sequence length="119" mass="13668">MTITEALTLCNKAVKDQKIYCGINGDVFEFSGKNMTFRSIAAFSSRNSNNVIELEILINTNEKFIISLRHVTGKISEDGKDMELDAYLNIEDNRPFSLHIKEWNLHTQGFGYKEYINIK</sequence>
<dbReference type="Proteomes" id="UP000192660">
    <property type="component" value="Unassembled WGS sequence"/>
</dbReference>
<proteinExistence type="predicted"/>
<protein>
    <submittedName>
        <fullName evidence="1">Uncharacterized protein</fullName>
    </submittedName>
</protein>
<dbReference type="RefSeq" id="WP_084662022.1">
    <property type="nucleotide sequence ID" value="NZ_FWWY01000002.1"/>
</dbReference>
<dbReference type="AlphaFoldDB" id="A0A1W1WQJ3"/>
<gene>
    <name evidence="1" type="ORF">SAMN00768000_3580</name>
</gene>
<keyword evidence="2" id="KW-1185">Reference proteome</keyword>